<reference evidence="2 3" key="1">
    <citation type="submission" date="2020-01" db="EMBL/GenBank/DDBJ databases">
        <title>Insect and environment-associated Actinomycetes.</title>
        <authorList>
            <person name="Currrie C."/>
            <person name="Chevrette M."/>
            <person name="Carlson C."/>
            <person name="Stubbendieck R."/>
            <person name="Wendt-Pienkowski E."/>
        </authorList>
    </citation>
    <scope>NUCLEOTIDE SEQUENCE [LARGE SCALE GENOMIC DNA]</scope>
    <source>
        <strain evidence="2 3">SID11342</strain>
    </source>
</reference>
<organism evidence="2 3">
    <name type="scientific">Streptomyces halstedii</name>
    <dbReference type="NCBI Taxonomy" id="1944"/>
    <lineage>
        <taxon>Bacteria</taxon>
        <taxon>Bacillati</taxon>
        <taxon>Actinomycetota</taxon>
        <taxon>Actinomycetes</taxon>
        <taxon>Kitasatosporales</taxon>
        <taxon>Streptomycetaceae</taxon>
        <taxon>Streptomyces</taxon>
    </lineage>
</organism>
<evidence type="ECO:0000313" key="3">
    <source>
        <dbReference type="Proteomes" id="UP000471293"/>
    </source>
</evidence>
<dbReference type="Proteomes" id="UP000471293">
    <property type="component" value="Unassembled WGS sequence"/>
</dbReference>
<dbReference type="EMBL" id="JAAGLQ010000538">
    <property type="protein sequence ID" value="NEA18685.1"/>
    <property type="molecule type" value="Genomic_DNA"/>
</dbReference>
<dbReference type="RefSeq" id="WP_164347771.1">
    <property type="nucleotide sequence ID" value="NZ_JAAGLQ010000538.1"/>
</dbReference>
<evidence type="ECO:0000256" key="1">
    <source>
        <dbReference type="SAM" id="MobiDB-lite"/>
    </source>
</evidence>
<evidence type="ECO:0008006" key="4">
    <source>
        <dbReference type="Google" id="ProtNLM"/>
    </source>
</evidence>
<comment type="caution">
    <text evidence="2">The sequence shown here is derived from an EMBL/GenBank/DDBJ whole genome shotgun (WGS) entry which is preliminary data.</text>
</comment>
<feature type="region of interest" description="Disordered" evidence="1">
    <location>
        <begin position="88"/>
        <end position="181"/>
    </location>
</feature>
<evidence type="ECO:0000313" key="2">
    <source>
        <dbReference type="EMBL" id="NEA18685.1"/>
    </source>
</evidence>
<dbReference type="AlphaFoldDB" id="A0A6N9UCK1"/>
<feature type="compositionally biased region" description="Basic and acidic residues" evidence="1">
    <location>
        <begin position="88"/>
        <end position="101"/>
    </location>
</feature>
<accession>A0A6N9UCK1</accession>
<sequence>MEDSCKKAVALAVAGGYVLGRTKKAKLALALGSLVAGRRLGLNPQDLLTQGFKKVTELPQFQELSVEVKGQLLTAARTAATAMANRRIEGLVDSLRERTEGLRGPGEAKDEDEERQEKERGRDEEPEDEEPAPSRRKSGAETDRSRKPAPPKSRPSAGRPVRKSSPGGTSRKPATHSGRGR</sequence>
<proteinExistence type="predicted"/>
<protein>
    <recommendedName>
        <fullName evidence="4">Histone protein</fullName>
    </recommendedName>
</protein>
<gene>
    <name evidence="2" type="ORF">G3I29_24900</name>
</gene>
<name>A0A6N9UCK1_STRHA</name>